<dbReference type="PANTHER" id="PTHR11206">
    <property type="entry name" value="MULTIDRUG RESISTANCE PROTEIN"/>
    <property type="match status" value="1"/>
</dbReference>
<dbReference type="AlphaFoldDB" id="A0A9Q0YSK7"/>
<dbReference type="Pfam" id="PF01554">
    <property type="entry name" value="MatE"/>
    <property type="match status" value="1"/>
</dbReference>
<feature type="transmembrane region" description="Helical" evidence="2">
    <location>
        <begin position="85"/>
        <end position="107"/>
    </location>
</feature>
<sequence>MCNPTPTIPSSFLCPKKPMNKTMDPYTDDDQEEQLHRWPTPSEALQEIKEIGKISGPTAMTGLILYSRAMISMLFLGYLGELELAGGSLSIGFANITGYSVLSGLAMGMEPICGQAYGAKHWKILGLTLQRTVLLLLSTSVPISFMWLNMKRILLWTQSITLPLTYCSAISVLLHVPLNFLLVVHFKMGIAGVAIAMVWTNLNLFLSLASFIYFSGVYKDSWVSPSMDCLRGWSSLLALAVPTCVSVCLEWWWYEFMIMLCGLLIKSKSNRSFDGDSYSDNVVSLCLPIIFKPWSLNKSWK</sequence>
<reference evidence="3" key="1">
    <citation type="submission" date="2022-11" db="EMBL/GenBank/DDBJ databases">
        <authorList>
            <person name="Hyden B.L."/>
            <person name="Feng K."/>
            <person name="Yates T."/>
            <person name="Jawdy S."/>
            <person name="Smart L.B."/>
            <person name="Muchero W."/>
        </authorList>
    </citation>
    <scope>NUCLEOTIDE SEQUENCE</scope>
    <source>
        <tissue evidence="3">Shoot tip</tissue>
    </source>
</reference>
<protein>
    <submittedName>
        <fullName evidence="3">MULTIDRUG RESISTANCE PROTEIN</fullName>
    </submittedName>
</protein>
<dbReference type="GO" id="GO:0042910">
    <property type="term" value="F:xenobiotic transmembrane transporter activity"/>
    <property type="evidence" value="ECO:0007669"/>
    <property type="project" value="InterPro"/>
</dbReference>
<keyword evidence="2" id="KW-1133">Transmembrane helix</keyword>
<dbReference type="Proteomes" id="UP001151752">
    <property type="component" value="Chromosome 2"/>
</dbReference>
<keyword evidence="4" id="KW-1185">Reference proteome</keyword>
<comment type="caution">
    <text evidence="3">The sequence shown here is derived from an EMBL/GenBank/DDBJ whole genome shotgun (WGS) entry which is preliminary data.</text>
</comment>
<feature type="transmembrane region" description="Helical" evidence="2">
    <location>
        <begin position="233"/>
        <end position="254"/>
    </location>
</feature>
<keyword evidence="2" id="KW-0472">Membrane</keyword>
<evidence type="ECO:0000313" key="3">
    <source>
        <dbReference type="EMBL" id="KAJ6709603.1"/>
    </source>
</evidence>
<dbReference type="EMBL" id="JAPFFM010000015">
    <property type="protein sequence ID" value="KAJ6709603.1"/>
    <property type="molecule type" value="Genomic_DNA"/>
</dbReference>
<evidence type="ECO:0000256" key="1">
    <source>
        <dbReference type="ARBA" id="ARBA00010199"/>
    </source>
</evidence>
<evidence type="ECO:0000256" key="2">
    <source>
        <dbReference type="SAM" id="Phobius"/>
    </source>
</evidence>
<dbReference type="GO" id="GO:0015297">
    <property type="term" value="F:antiporter activity"/>
    <property type="evidence" value="ECO:0007669"/>
    <property type="project" value="InterPro"/>
</dbReference>
<proteinExistence type="inferred from homology"/>
<feature type="transmembrane region" description="Helical" evidence="2">
    <location>
        <begin position="190"/>
        <end position="213"/>
    </location>
</feature>
<accession>A0A9Q0YSK7</accession>
<gene>
    <name evidence="3" type="ORF">OIU74_010658</name>
</gene>
<dbReference type="GO" id="GO:0016020">
    <property type="term" value="C:membrane"/>
    <property type="evidence" value="ECO:0007669"/>
    <property type="project" value="InterPro"/>
</dbReference>
<comment type="similarity">
    <text evidence="1">Belongs to the multi antimicrobial extrusion (MATE) (TC 2.A.66.1) family.</text>
</comment>
<reference evidence="3" key="2">
    <citation type="journal article" date="2023" name="Int. J. Mol. Sci.">
        <title>De Novo Assembly and Annotation of 11 Diverse Shrub Willow (Salix) Genomes Reveals Novel Gene Organization in Sex-Linked Regions.</title>
        <authorList>
            <person name="Hyden B."/>
            <person name="Feng K."/>
            <person name="Yates T.B."/>
            <person name="Jawdy S."/>
            <person name="Cereghino C."/>
            <person name="Smart L.B."/>
            <person name="Muchero W."/>
        </authorList>
    </citation>
    <scope>NUCLEOTIDE SEQUENCE</scope>
    <source>
        <tissue evidence="3">Shoot tip</tissue>
    </source>
</reference>
<organism evidence="3 4">
    <name type="scientific">Salix koriyanagi</name>
    <dbReference type="NCBI Taxonomy" id="2511006"/>
    <lineage>
        <taxon>Eukaryota</taxon>
        <taxon>Viridiplantae</taxon>
        <taxon>Streptophyta</taxon>
        <taxon>Embryophyta</taxon>
        <taxon>Tracheophyta</taxon>
        <taxon>Spermatophyta</taxon>
        <taxon>Magnoliopsida</taxon>
        <taxon>eudicotyledons</taxon>
        <taxon>Gunneridae</taxon>
        <taxon>Pentapetalae</taxon>
        <taxon>rosids</taxon>
        <taxon>fabids</taxon>
        <taxon>Malpighiales</taxon>
        <taxon>Salicaceae</taxon>
        <taxon>Saliceae</taxon>
        <taxon>Salix</taxon>
    </lineage>
</organism>
<feature type="transmembrane region" description="Helical" evidence="2">
    <location>
        <begin position="128"/>
        <end position="148"/>
    </location>
</feature>
<dbReference type="InterPro" id="IPR002528">
    <property type="entry name" value="MATE_fam"/>
</dbReference>
<evidence type="ECO:0000313" key="4">
    <source>
        <dbReference type="Proteomes" id="UP001151752"/>
    </source>
</evidence>
<feature type="transmembrane region" description="Helical" evidence="2">
    <location>
        <begin position="160"/>
        <end position="183"/>
    </location>
</feature>
<feature type="transmembrane region" description="Helical" evidence="2">
    <location>
        <begin position="59"/>
        <end position="79"/>
    </location>
</feature>
<keyword evidence="2" id="KW-0812">Transmembrane</keyword>
<name>A0A9Q0YSK7_9ROSI</name>